<gene>
    <name evidence="1" type="ORF">HINF_LOCUS38632</name>
    <name evidence="2" type="ORF">HINF_LOCUS65679</name>
</gene>
<dbReference type="Proteomes" id="UP001642409">
    <property type="component" value="Unassembled WGS sequence"/>
</dbReference>
<dbReference type="EMBL" id="CAXDID020000434">
    <property type="protein sequence ID" value="CAL6091216.1"/>
    <property type="molecule type" value="Genomic_DNA"/>
</dbReference>
<evidence type="ECO:0000313" key="1">
    <source>
        <dbReference type="EMBL" id="CAI9950987.1"/>
    </source>
</evidence>
<accession>A0AA86QD86</accession>
<proteinExistence type="predicted"/>
<dbReference type="AlphaFoldDB" id="A0AA86QD86"/>
<sequence length="116" mass="13450">MKLANMINSYQKQPFMKSTYEVPDFFGSVLKEFAYRMVNFVTESMPKNSAKTELSNELLDFIEDCGIQTFVPVQAYKLSTRVVATLSDKNCQKSTRLSRMIVKNNKFRSARNQKKE</sequence>
<keyword evidence="3" id="KW-1185">Reference proteome</keyword>
<reference evidence="1" key="1">
    <citation type="submission" date="2023-06" db="EMBL/GenBank/DDBJ databases">
        <authorList>
            <person name="Kurt Z."/>
        </authorList>
    </citation>
    <scope>NUCLEOTIDE SEQUENCE</scope>
</reference>
<comment type="caution">
    <text evidence="1">The sequence shown here is derived from an EMBL/GenBank/DDBJ whole genome shotgun (WGS) entry which is preliminary data.</text>
</comment>
<dbReference type="EMBL" id="CATOUU010000820">
    <property type="protein sequence ID" value="CAI9950987.1"/>
    <property type="molecule type" value="Genomic_DNA"/>
</dbReference>
<organism evidence="1">
    <name type="scientific">Hexamita inflata</name>
    <dbReference type="NCBI Taxonomy" id="28002"/>
    <lineage>
        <taxon>Eukaryota</taxon>
        <taxon>Metamonada</taxon>
        <taxon>Diplomonadida</taxon>
        <taxon>Hexamitidae</taxon>
        <taxon>Hexamitinae</taxon>
        <taxon>Hexamita</taxon>
    </lineage>
</organism>
<evidence type="ECO:0000313" key="3">
    <source>
        <dbReference type="Proteomes" id="UP001642409"/>
    </source>
</evidence>
<name>A0AA86QD86_9EUKA</name>
<protein>
    <submittedName>
        <fullName evidence="2">Hypothetical_protein</fullName>
    </submittedName>
</protein>
<evidence type="ECO:0000313" key="2">
    <source>
        <dbReference type="EMBL" id="CAL6091216.1"/>
    </source>
</evidence>
<reference evidence="2 3" key="2">
    <citation type="submission" date="2024-07" db="EMBL/GenBank/DDBJ databases">
        <authorList>
            <person name="Akdeniz Z."/>
        </authorList>
    </citation>
    <scope>NUCLEOTIDE SEQUENCE [LARGE SCALE GENOMIC DNA]</scope>
</reference>